<dbReference type="SUPFAM" id="SSF55781">
    <property type="entry name" value="GAF domain-like"/>
    <property type="match status" value="1"/>
</dbReference>
<evidence type="ECO:0000313" key="1">
    <source>
        <dbReference type="EMBL" id="GGG33709.1"/>
    </source>
</evidence>
<comment type="caution">
    <text evidence="1">The sequence shown here is derived from an EMBL/GenBank/DDBJ whole genome shotgun (WGS) entry which is preliminary data.</text>
</comment>
<accession>A0ABQ1WKB3</accession>
<protein>
    <recommendedName>
        <fullName evidence="3">GAF domain-containing protein</fullName>
    </recommendedName>
</protein>
<dbReference type="RefSeq" id="WP_188556503.1">
    <property type="nucleotide sequence ID" value="NZ_BMGS01000002.1"/>
</dbReference>
<evidence type="ECO:0008006" key="3">
    <source>
        <dbReference type="Google" id="ProtNLM"/>
    </source>
</evidence>
<dbReference type="Proteomes" id="UP000601361">
    <property type="component" value="Unassembled WGS sequence"/>
</dbReference>
<proteinExistence type="predicted"/>
<sequence>MVSLPAAPCPPPASAPTLDAFTRVLHQDGVHAALRYLNRYTPHRYTGIYRFEGSLSRNLLLVDRYDARVQQGTDVPLAEAFCSLVGRQQASLQLWNAPLDPRAREVNTLVVSYCGVLIRDQQGQIYGTLCHYDLDLCQEMPSLLPLLEAAAPLLFQALHPAPDSTLGC</sequence>
<dbReference type="EMBL" id="BMGS01000002">
    <property type="protein sequence ID" value="GGG33709.1"/>
    <property type="molecule type" value="Genomic_DNA"/>
</dbReference>
<keyword evidence="2" id="KW-1185">Reference proteome</keyword>
<gene>
    <name evidence="1" type="ORF">GCM10011378_07700</name>
</gene>
<name>A0ABQ1WKB3_9BACT</name>
<organism evidence="1 2">
    <name type="scientific">Hymenobacter glacieicola</name>
    <dbReference type="NCBI Taxonomy" id="1562124"/>
    <lineage>
        <taxon>Bacteria</taxon>
        <taxon>Pseudomonadati</taxon>
        <taxon>Bacteroidota</taxon>
        <taxon>Cytophagia</taxon>
        <taxon>Cytophagales</taxon>
        <taxon>Hymenobacteraceae</taxon>
        <taxon>Hymenobacter</taxon>
    </lineage>
</organism>
<reference evidence="2" key="1">
    <citation type="journal article" date="2019" name="Int. J. Syst. Evol. Microbiol.">
        <title>The Global Catalogue of Microorganisms (GCM) 10K type strain sequencing project: providing services to taxonomists for standard genome sequencing and annotation.</title>
        <authorList>
            <consortium name="The Broad Institute Genomics Platform"/>
            <consortium name="The Broad Institute Genome Sequencing Center for Infectious Disease"/>
            <person name="Wu L."/>
            <person name="Ma J."/>
        </authorList>
    </citation>
    <scope>NUCLEOTIDE SEQUENCE [LARGE SCALE GENOMIC DNA]</scope>
    <source>
        <strain evidence="2">CGMCC 1.12990</strain>
    </source>
</reference>
<evidence type="ECO:0000313" key="2">
    <source>
        <dbReference type="Proteomes" id="UP000601361"/>
    </source>
</evidence>